<evidence type="ECO:0000256" key="4">
    <source>
        <dbReference type="ARBA" id="ARBA00022989"/>
    </source>
</evidence>
<evidence type="ECO:0000256" key="9">
    <source>
        <dbReference type="RuleBase" id="RU000688"/>
    </source>
</evidence>
<feature type="coiled-coil region" evidence="10">
    <location>
        <begin position="733"/>
        <end position="760"/>
    </location>
</feature>
<dbReference type="Pfam" id="PF00001">
    <property type="entry name" value="7tm_1"/>
    <property type="match status" value="1"/>
</dbReference>
<evidence type="ECO:0000256" key="2">
    <source>
        <dbReference type="ARBA" id="ARBA00022475"/>
    </source>
</evidence>
<feature type="coiled-coil region" evidence="10">
    <location>
        <begin position="790"/>
        <end position="860"/>
    </location>
</feature>
<dbReference type="PROSITE" id="PS00237">
    <property type="entry name" value="G_PROTEIN_RECEP_F1_1"/>
    <property type="match status" value="1"/>
</dbReference>
<protein>
    <submittedName>
        <fullName evidence="15">G-protein coupled receptors family 1 profile domain-containing protein</fullName>
    </submittedName>
</protein>
<keyword evidence="3 9" id="KW-0812">Transmembrane</keyword>
<evidence type="ECO:0000313" key="15">
    <source>
        <dbReference type="WBParaSite" id="scf7180000418536.g2536"/>
    </source>
</evidence>
<feature type="domain" description="G-protein coupled receptors family 1 profile" evidence="13">
    <location>
        <begin position="16"/>
        <end position="258"/>
    </location>
</feature>
<comment type="subcellular location">
    <subcellularLocation>
        <location evidence="1">Cell membrane</location>
        <topology evidence="1">Multi-pass membrane protein</topology>
    </subcellularLocation>
</comment>
<evidence type="ECO:0000256" key="3">
    <source>
        <dbReference type="ARBA" id="ARBA00022692"/>
    </source>
</evidence>
<evidence type="ECO:0000256" key="1">
    <source>
        <dbReference type="ARBA" id="ARBA00004651"/>
    </source>
</evidence>
<dbReference type="Gene3D" id="1.20.1070.10">
    <property type="entry name" value="Rhodopsin 7-helix transmembrane proteins"/>
    <property type="match status" value="1"/>
</dbReference>
<keyword evidence="8 9" id="KW-0807">Transducer</keyword>
<comment type="similarity">
    <text evidence="9">Belongs to the G-protein coupled receptor 1 family.</text>
</comment>
<dbReference type="InterPro" id="IPR000276">
    <property type="entry name" value="GPCR_Rhodpsn"/>
</dbReference>
<dbReference type="WBParaSite" id="scf7180000418536.g2536">
    <property type="protein sequence ID" value="scf7180000418536.g2536"/>
    <property type="gene ID" value="scf7180000418536.g2536"/>
</dbReference>
<feature type="coiled-coil region" evidence="10">
    <location>
        <begin position="644"/>
        <end position="678"/>
    </location>
</feature>
<feature type="coiled-coil region" evidence="10">
    <location>
        <begin position="578"/>
        <end position="609"/>
    </location>
</feature>
<keyword evidence="14" id="KW-1185">Reference proteome</keyword>
<dbReference type="PROSITE" id="PS50262">
    <property type="entry name" value="G_PROTEIN_RECEP_F1_2"/>
    <property type="match status" value="1"/>
</dbReference>
<evidence type="ECO:0000256" key="11">
    <source>
        <dbReference type="SAM" id="MobiDB-lite"/>
    </source>
</evidence>
<feature type="region of interest" description="Disordered" evidence="11">
    <location>
        <begin position="462"/>
        <end position="501"/>
    </location>
</feature>
<feature type="transmembrane region" description="Helical" evidence="12">
    <location>
        <begin position="175"/>
        <end position="196"/>
    </location>
</feature>
<keyword evidence="5 9" id="KW-0297">G-protein coupled receptor</keyword>
<organism evidence="14 15">
    <name type="scientific">Meloidogyne floridensis</name>
    <dbReference type="NCBI Taxonomy" id="298350"/>
    <lineage>
        <taxon>Eukaryota</taxon>
        <taxon>Metazoa</taxon>
        <taxon>Ecdysozoa</taxon>
        <taxon>Nematoda</taxon>
        <taxon>Chromadorea</taxon>
        <taxon>Rhabditida</taxon>
        <taxon>Tylenchina</taxon>
        <taxon>Tylenchomorpha</taxon>
        <taxon>Tylenchoidea</taxon>
        <taxon>Meloidogynidae</taxon>
        <taxon>Meloidogyninae</taxon>
        <taxon>Meloidogyne</taxon>
    </lineage>
</organism>
<evidence type="ECO:0000256" key="8">
    <source>
        <dbReference type="ARBA" id="ARBA00023224"/>
    </source>
</evidence>
<dbReference type="Proteomes" id="UP000887560">
    <property type="component" value="Unplaced"/>
</dbReference>
<reference evidence="15" key="1">
    <citation type="submission" date="2022-11" db="UniProtKB">
        <authorList>
            <consortium name="WormBaseParasite"/>
        </authorList>
    </citation>
    <scope>IDENTIFICATION</scope>
</reference>
<dbReference type="PANTHER" id="PTHR24230">
    <property type="entry name" value="G-PROTEIN COUPLED RECEPTOR"/>
    <property type="match status" value="1"/>
</dbReference>
<feature type="transmembrane region" description="Helical" evidence="12">
    <location>
        <begin position="77"/>
        <end position="98"/>
    </location>
</feature>
<keyword evidence="7 9" id="KW-0675">Receptor</keyword>
<dbReference type="GO" id="GO:0005886">
    <property type="term" value="C:plasma membrane"/>
    <property type="evidence" value="ECO:0007669"/>
    <property type="project" value="UniProtKB-SubCell"/>
</dbReference>
<dbReference type="SUPFAM" id="SSF81321">
    <property type="entry name" value="Family A G protein-coupled receptor-like"/>
    <property type="match status" value="1"/>
</dbReference>
<keyword evidence="2" id="KW-1003">Cell membrane</keyword>
<feature type="transmembrane region" description="Helical" evidence="12">
    <location>
        <begin position="119"/>
        <end position="140"/>
    </location>
</feature>
<dbReference type="InterPro" id="IPR017452">
    <property type="entry name" value="GPCR_Rhodpsn_7TM"/>
</dbReference>
<dbReference type="PRINTS" id="PR00237">
    <property type="entry name" value="GPCRRHODOPSN"/>
</dbReference>
<dbReference type="AlphaFoldDB" id="A0A915NKJ4"/>
<proteinExistence type="inferred from homology"/>
<evidence type="ECO:0000256" key="7">
    <source>
        <dbReference type="ARBA" id="ARBA00023170"/>
    </source>
</evidence>
<evidence type="ECO:0000256" key="6">
    <source>
        <dbReference type="ARBA" id="ARBA00023136"/>
    </source>
</evidence>
<evidence type="ECO:0000259" key="13">
    <source>
        <dbReference type="PROSITE" id="PS50262"/>
    </source>
</evidence>
<feature type="transmembrane region" description="Helical" evidence="12">
    <location>
        <begin position="235"/>
        <end position="258"/>
    </location>
</feature>
<evidence type="ECO:0000256" key="10">
    <source>
        <dbReference type="SAM" id="Coils"/>
    </source>
</evidence>
<keyword evidence="4 12" id="KW-1133">Transmembrane helix</keyword>
<dbReference type="CDD" id="cd00637">
    <property type="entry name" value="7tm_classA_rhodopsin-like"/>
    <property type="match status" value="1"/>
</dbReference>
<name>A0A915NKJ4_9BILA</name>
<sequence>MSSSSLFFVEKFSTWLSPILLFFFILLSFGGLFGNSLVIGAALADLFNLALTSLEWAPTLWIGRPHWPINWRWGCPLIRYFECVFLFASILSQLIVCIERFIAICYPLQARRLCSNKKAIYSLIIIWIFVLLFSLPNILFNRRINLFINLSENNNNNEHLTICINPWSSRRSWIIYKWAEFILFFFTPAICCVLLYSQLFLTLKNPTTGSFSSLSKEVFLLDKNTYKRIYARRKVVRLSLFNLTFFIPYGLVLLLNALTLACSAANPLLYTLCSSNFRDRIKEMILKETKQDLHPTSFKIAVANRKYIKNNEENERIFLEEKEKNSEKPDAPSPANCNFCQTRQRRMLLFTPSVAAAFCSSYVKRRKYHKPLSLKGRGMSVPSLYFGEENEEMETSGALNENIPHQIQSLVDLHQIPGELWLTRRRIEAGVREQRKQREMLTNVQERLAQCRLERTKQSKFERRITSPFRLPRSHSPPNSSERFAPTYHLPERPSTSHRRQQISTFAISTGDEFSRNIFNENESINIPERQFRNRLTALEQQMERLNLFTAQSLSSKLEEENFFQEKTKKELIIQRKTKELIEEFIKLKRKINQLRENTKLELKEVNSEFGERMEALIRQLKREMILKRRTFTDEAEKSKEKEINILRAENQKLISSYEDAETRAELSENRLKELLERIWSIPSLNNENIENSFSSISSNNYLPAIDNLIIAIRLSIDRASFSSLEAYRAKAREELTNERLKSEKELRNIEREAKLQLERRESEWAAERLNLLTELENAKAAKSIESAQIVAKRVEMDKSQMKIQSLEEQLNRLSTELTAERNKYLIELTENNERFQAEITEYQATIANLEEQLFAEQKE</sequence>
<evidence type="ECO:0000313" key="14">
    <source>
        <dbReference type="Proteomes" id="UP000887560"/>
    </source>
</evidence>
<keyword evidence="10" id="KW-0175">Coiled coil</keyword>
<dbReference type="GO" id="GO:0007218">
    <property type="term" value="P:neuropeptide signaling pathway"/>
    <property type="evidence" value="ECO:0007669"/>
    <property type="project" value="TreeGrafter"/>
</dbReference>
<evidence type="ECO:0000256" key="5">
    <source>
        <dbReference type="ARBA" id="ARBA00023040"/>
    </source>
</evidence>
<evidence type="ECO:0000256" key="12">
    <source>
        <dbReference type="SAM" id="Phobius"/>
    </source>
</evidence>
<keyword evidence="6 12" id="KW-0472">Membrane</keyword>
<dbReference type="GO" id="GO:0008528">
    <property type="term" value="F:G protein-coupled peptide receptor activity"/>
    <property type="evidence" value="ECO:0007669"/>
    <property type="project" value="TreeGrafter"/>
</dbReference>
<accession>A0A915NKJ4</accession>